<keyword evidence="9" id="KW-1185">Reference proteome</keyword>
<dbReference type="NCBIfam" id="TIGR00447">
    <property type="entry name" value="pth"/>
    <property type="match status" value="1"/>
</dbReference>
<feature type="binding site" evidence="7">
    <location>
        <position position="111"/>
    </location>
    <ligand>
        <name>tRNA</name>
        <dbReference type="ChEBI" id="CHEBI:17843"/>
    </ligand>
</feature>
<feature type="binding site" evidence="7">
    <location>
        <position position="65"/>
    </location>
    <ligand>
        <name>tRNA</name>
        <dbReference type="ChEBI" id="CHEBI:17843"/>
    </ligand>
</feature>
<proteinExistence type="inferred from homology"/>
<name>A0ABT1L5K8_9GAMM</name>
<evidence type="ECO:0000256" key="3">
    <source>
        <dbReference type="ARBA" id="ARBA00022801"/>
    </source>
</evidence>
<dbReference type="PROSITE" id="PS01196">
    <property type="entry name" value="PEPT_TRNA_HYDROL_2"/>
    <property type="match status" value="1"/>
</dbReference>
<feature type="binding site" evidence="7">
    <location>
        <position position="14"/>
    </location>
    <ligand>
        <name>tRNA</name>
        <dbReference type="ChEBI" id="CHEBI:17843"/>
    </ligand>
</feature>
<evidence type="ECO:0000256" key="4">
    <source>
        <dbReference type="ARBA" id="ARBA00022884"/>
    </source>
</evidence>
<comment type="function">
    <text evidence="7">Hydrolyzes ribosome-free peptidyl-tRNAs (with 1 or more amino acids incorporated), which drop off the ribosome during protein synthesis, or as a result of ribosome stalling.</text>
</comment>
<keyword evidence="3 7" id="KW-0378">Hydrolase</keyword>
<dbReference type="InterPro" id="IPR018171">
    <property type="entry name" value="Pept_tRNA_hydro_CS"/>
</dbReference>
<dbReference type="SUPFAM" id="SSF53178">
    <property type="entry name" value="Peptidyl-tRNA hydrolase-like"/>
    <property type="match status" value="1"/>
</dbReference>
<evidence type="ECO:0000256" key="7">
    <source>
        <dbReference type="HAMAP-Rule" id="MF_00083"/>
    </source>
</evidence>
<organism evidence="8 9">
    <name type="scientific">Candidatus Synchoanobacter obligatus</name>
    <dbReference type="NCBI Taxonomy" id="2919597"/>
    <lineage>
        <taxon>Bacteria</taxon>
        <taxon>Pseudomonadati</taxon>
        <taxon>Pseudomonadota</taxon>
        <taxon>Gammaproteobacteria</taxon>
        <taxon>Candidatus Comchoanobacterales</taxon>
        <taxon>Candidatus Comchoanobacteraceae</taxon>
        <taxon>Candidatus Synchoanobacter</taxon>
    </lineage>
</organism>
<feature type="site" description="Stabilizes the basic form of H active site to accept a proton" evidence="7">
    <location>
        <position position="90"/>
    </location>
</feature>
<protein>
    <recommendedName>
        <fullName evidence="6 7">Peptidyl-tRNA hydrolase</fullName>
        <shortName evidence="7">Pth</shortName>
        <ecNumber evidence="1 7">3.1.1.29</ecNumber>
    </recommendedName>
</protein>
<dbReference type="HAMAP" id="MF_00083">
    <property type="entry name" value="Pept_tRNA_hydro_bact"/>
    <property type="match status" value="1"/>
</dbReference>
<reference evidence="8 9" key="1">
    <citation type="journal article" date="2022" name="Nat. Microbiol.">
        <title>The microbiome of a bacterivorous marine choanoflagellate contains a resource-demanding obligate bacterial associate.</title>
        <authorList>
            <person name="Needham D.M."/>
            <person name="Poirier C."/>
            <person name="Bachy C."/>
            <person name="George E.E."/>
            <person name="Wilken S."/>
            <person name="Yung C.C.M."/>
            <person name="Limardo A.J."/>
            <person name="Morando M."/>
            <person name="Sudek L."/>
            <person name="Malmstrom R.R."/>
            <person name="Keeling P.J."/>
            <person name="Santoro A.E."/>
            <person name="Worden A.Z."/>
        </authorList>
    </citation>
    <scope>NUCLEOTIDE SEQUENCE [LARGE SCALE GENOMIC DNA]</scope>
    <source>
        <strain evidence="8 9">Comchoano-2</strain>
    </source>
</reference>
<dbReference type="GO" id="GO:0004045">
    <property type="term" value="F:peptidyl-tRNA hydrolase activity"/>
    <property type="evidence" value="ECO:0007669"/>
    <property type="project" value="UniProtKB-EC"/>
</dbReference>
<feature type="binding site" evidence="7">
    <location>
        <position position="63"/>
    </location>
    <ligand>
        <name>tRNA</name>
        <dbReference type="ChEBI" id="CHEBI:17843"/>
    </ligand>
</feature>
<feature type="active site" description="Proton acceptor" evidence="7">
    <location>
        <position position="19"/>
    </location>
</feature>
<evidence type="ECO:0000256" key="6">
    <source>
        <dbReference type="ARBA" id="ARBA00050038"/>
    </source>
</evidence>
<evidence type="ECO:0000256" key="1">
    <source>
        <dbReference type="ARBA" id="ARBA00013260"/>
    </source>
</evidence>
<accession>A0ABT1L5K8</accession>
<keyword evidence="4 7" id="KW-0694">RNA-binding</keyword>
<gene>
    <name evidence="7 8" type="primary">pth</name>
    <name evidence="8" type="ORF">MKS91_02835</name>
</gene>
<comment type="function">
    <text evidence="7">Catalyzes the release of premature peptidyl moieties from peptidyl-tRNA molecules trapped in stalled 50S ribosomal subunits, and thus maintains levels of free tRNAs and 50S ribosomes.</text>
</comment>
<evidence type="ECO:0000256" key="2">
    <source>
        <dbReference type="ARBA" id="ARBA00022555"/>
    </source>
</evidence>
<dbReference type="PANTHER" id="PTHR17224:SF1">
    <property type="entry name" value="PEPTIDYL-TRNA HYDROLASE"/>
    <property type="match status" value="1"/>
</dbReference>
<sequence>MKILSGLGNPGRSYENDRHNVGYWLIDALIEAHGLTAKEKPNYYVYIWQHDYGKTYLLKSKQYMNDSGLALRQLMQFYKIPVEDVWVAYDDMDFYPGCSRVKKQGGAGGHNGIKSIISHVGPSFNRLRVGVGRPKDAAEVKQYVLASPSRDDREKIEENIDFVLKHINLLLQGKYASFTEILHSTYKAT</sequence>
<dbReference type="CDD" id="cd00462">
    <property type="entry name" value="PTH"/>
    <property type="match status" value="1"/>
</dbReference>
<feature type="site" description="Discriminates between blocked and unblocked aminoacyl-tRNA" evidence="7">
    <location>
        <position position="9"/>
    </location>
</feature>
<dbReference type="Proteomes" id="UP001320768">
    <property type="component" value="Unassembled WGS sequence"/>
</dbReference>
<comment type="similarity">
    <text evidence="5 7">Belongs to the PTH family.</text>
</comment>
<comment type="catalytic activity">
    <reaction evidence="7">
        <text>an N-acyl-L-alpha-aminoacyl-tRNA + H2O = an N-acyl-L-amino acid + a tRNA + H(+)</text>
        <dbReference type="Rhea" id="RHEA:54448"/>
        <dbReference type="Rhea" id="RHEA-COMP:10123"/>
        <dbReference type="Rhea" id="RHEA-COMP:13883"/>
        <dbReference type="ChEBI" id="CHEBI:15377"/>
        <dbReference type="ChEBI" id="CHEBI:15378"/>
        <dbReference type="ChEBI" id="CHEBI:59874"/>
        <dbReference type="ChEBI" id="CHEBI:78442"/>
        <dbReference type="ChEBI" id="CHEBI:138191"/>
        <dbReference type="EC" id="3.1.1.29"/>
    </reaction>
</comment>
<comment type="subcellular location">
    <subcellularLocation>
        <location evidence="7">Cytoplasm</location>
    </subcellularLocation>
</comment>
<comment type="subunit">
    <text evidence="7">Monomer.</text>
</comment>
<dbReference type="Gene3D" id="3.40.50.1470">
    <property type="entry name" value="Peptidyl-tRNA hydrolase"/>
    <property type="match status" value="1"/>
</dbReference>
<keyword evidence="7" id="KW-0963">Cytoplasm</keyword>
<evidence type="ECO:0000256" key="5">
    <source>
        <dbReference type="ARBA" id="ARBA00038063"/>
    </source>
</evidence>
<dbReference type="EC" id="3.1.1.29" evidence="1 7"/>
<dbReference type="Pfam" id="PF01195">
    <property type="entry name" value="Pept_tRNA_hydro"/>
    <property type="match status" value="1"/>
</dbReference>
<dbReference type="InterPro" id="IPR001328">
    <property type="entry name" value="Pept_tRNA_hydro"/>
</dbReference>
<dbReference type="EMBL" id="JAKUDN010000002">
    <property type="protein sequence ID" value="MCP8352221.1"/>
    <property type="molecule type" value="Genomic_DNA"/>
</dbReference>
<dbReference type="RefSeq" id="WP_258569330.1">
    <property type="nucleotide sequence ID" value="NZ_JAKUDN010000002.1"/>
</dbReference>
<evidence type="ECO:0000313" key="9">
    <source>
        <dbReference type="Proteomes" id="UP001320768"/>
    </source>
</evidence>
<keyword evidence="2 7" id="KW-0820">tRNA-binding</keyword>
<dbReference type="PANTHER" id="PTHR17224">
    <property type="entry name" value="PEPTIDYL-TRNA HYDROLASE"/>
    <property type="match status" value="1"/>
</dbReference>
<comment type="caution">
    <text evidence="8">The sequence shown here is derived from an EMBL/GenBank/DDBJ whole genome shotgun (WGS) entry which is preliminary data.</text>
</comment>
<evidence type="ECO:0000313" key="8">
    <source>
        <dbReference type="EMBL" id="MCP8352221.1"/>
    </source>
</evidence>
<dbReference type="InterPro" id="IPR036416">
    <property type="entry name" value="Pept_tRNA_hydro_sf"/>
</dbReference>